<gene>
    <name evidence="3" type="ORF">FEM54_33770</name>
</gene>
<feature type="non-terminal residue" evidence="3">
    <location>
        <position position="69"/>
    </location>
</feature>
<evidence type="ECO:0000313" key="3">
    <source>
        <dbReference type="EMBL" id="TLG82080.1"/>
    </source>
</evidence>
<feature type="region of interest" description="Disordered" evidence="1">
    <location>
        <begin position="49"/>
        <end position="69"/>
    </location>
</feature>
<dbReference type="EMBL" id="VBVZ01001153">
    <property type="protein sequence ID" value="TLG82080.1"/>
    <property type="molecule type" value="Genomic_DNA"/>
</dbReference>
<sequence>MGMVSGLGSSWADIDGGVGCLAVYISVAAVTAAIGSALTAGHFWQTPGMPAQPKVTKRSSPHHSVPRLG</sequence>
<keyword evidence="4" id="KW-1185">Reference proteome</keyword>
<keyword evidence="2" id="KW-0472">Membrane</keyword>
<evidence type="ECO:0000256" key="2">
    <source>
        <dbReference type="SAM" id="Phobius"/>
    </source>
</evidence>
<protein>
    <submittedName>
        <fullName evidence="3">Uncharacterized protein</fullName>
    </submittedName>
</protein>
<keyword evidence="2" id="KW-1133">Transmembrane helix</keyword>
<organism evidence="3 4">
    <name type="scientific">Pseudomonas edaphica</name>
    <dbReference type="NCBI Taxonomy" id="2006980"/>
    <lineage>
        <taxon>Bacteria</taxon>
        <taxon>Pseudomonadati</taxon>
        <taxon>Pseudomonadota</taxon>
        <taxon>Gammaproteobacteria</taxon>
        <taxon>Pseudomonadales</taxon>
        <taxon>Pseudomonadaceae</taxon>
        <taxon>Pseudomonas</taxon>
    </lineage>
</organism>
<accession>A0ABY2TX76</accession>
<feature type="compositionally biased region" description="Basic residues" evidence="1">
    <location>
        <begin position="55"/>
        <end position="69"/>
    </location>
</feature>
<name>A0ABY2TX76_9PSED</name>
<evidence type="ECO:0000256" key="1">
    <source>
        <dbReference type="SAM" id="MobiDB-lite"/>
    </source>
</evidence>
<proteinExistence type="predicted"/>
<evidence type="ECO:0000313" key="4">
    <source>
        <dbReference type="Proteomes" id="UP000304941"/>
    </source>
</evidence>
<comment type="caution">
    <text evidence="3">The sequence shown here is derived from an EMBL/GenBank/DDBJ whole genome shotgun (WGS) entry which is preliminary data.</text>
</comment>
<dbReference type="Proteomes" id="UP000304941">
    <property type="component" value="Unassembled WGS sequence"/>
</dbReference>
<keyword evidence="2" id="KW-0812">Transmembrane</keyword>
<reference evidence="3 4" key="1">
    <citation type="submission" date="2019-05" db="EMBL/GenBank/DDBJ databases">
        <title>Pseudomonas edaphica sp. nov., isolated from rhizospheric soil of Cistus ladanifer L. in Spain.</title>
        <authorList>
            <person name="Peix A."/>
        </authorList>
    </citation>
    <scope>NUCLEOTIDE SEQUENCE [LARGE SCALE GENOMIC DNA]</scope>
    <source>
        <strain evidence="3 4">RD25</strain>
    </source>
</reference>
<feature type="transmembrane region" description="Helical" evidence="2">
    <location>
        <begin position="21"/>
        <end position="44"/>
    </location>
</feature>